<organism evidence="1 2">
    <name type="scientific">Alkalicoccobacillus gibsonii</name>
    <dbReference type="NCBI Taxonomy" id="79881"/>
    <lineage>
        <taxon>Bacteria</taxon>
        <taxon>Bacillati</taxon>
        <taxon>Bacillota</taxon>
        <taxon>Bacilli</taxon>
        <taxon>Bacillales</taxon>
        <taxon>Bacillaceae</taxon>
        <taxon>Alkalicoccobacillus</taxon>
    </lineage>
</organism>
<dbReference type="InterPro" id="IPR021377">
    <property type="entry name" value="DUF3006"/>
</dbReference>
<gene>
    <name evidence="1" type="ORF">MKY91_18935</name>
</gene>
<dbReference type="RefSeq" id="WP_203087765.1">
    <property type="nucleotide sequence ID" value="NZ_JAEUZA010000002.1"/>
</dbReference>
<keyword evidence="2" id="KW-1185">Reference proteome</keyword>
<dbReference type="EMBL" id="JBCITK010000001">
    <property type="protein sequence ID" value="MEN0645242.1"/>
    <property type="molecule type" value="Genomic_DNA"/>
</dbReference>
<dbReference type="Proteomes" id="UP001418796">
    <property type="component" value="Unassembled WGS sequence"/>
</dbReference>
<dbReference type="Pfam" id="PF11213">
    <property type="entry name" value="DUF3006"/>
    <property type="match status" value="1"/>
</dbReference>
<sequence>MEKAVLDRFEDQHVAVLLVGSQEKEFLIQRELLPSEAKEGSLLVVEREDNEINSIQLDQSATQAQTKRIQGKMAQLREQKGMRKKNGD</sequence>
<name>A0ABU9VNP0_9BACI</name>
<comment type="caution">
    <text evidence="1">The sequence shown here is derived from an EMBL/GenBank/DDBJ whole genome shotgun (WGS) entry which is preliminary data.</text>
</comment>
<accession>A0ABU9VNP0</accession>
<reference evidence="1 2" key="1">
    <citation type="submission" date="2024-03" db="EMBL/GenBank/DDBJ databases">
        <title>Bacilli Hybrid Assemblies.</title>
        <authorList>
            <person name="Kovac J."/>
        </authorList>
    </citation>
    <scope>NUCLEOTIDE SEQUENCE [LARGE SCALE GENOMIC DNA]</scope>
    <source>
        <strain evidence="1 2">FSL R7-0666</strain>
    </source>
</reference>
<protein>
    <submittedName>
        <fullName evidence="1">DUF3006 domain-containing protein</fullName>
    </submittedName>
</protein>
<proteinExistence type="predicted"/>
<evidence type="ECO:0000313" key="2">
    <source>
        <dbReference type="Proteomes" id="UP001418796"/>
    </source>
</evidence>
<evidence type="ECO:0000313" key="1">
    <source>
        <dbReference type="EMBL" id="MEN0645242.1"/>
    </source>
</evidence>